<keyword evidence="2" id="KW-1185">Reference proteome</keyword>
<evidence type="ECO:0000313" key="1">
    <source>
        <dbReference type="EMBL" id="KAH7250319.1"/>
    </source>
</evidence>
<dbReference type="RefSeq" id="XP_046049638.1">
    <property type="nucleotide sequence ID" value="XM_046201394.1"/>
</dbReference>
<reference evidence="1" key="1">
    <citation type="journal article" date="2021" name="Nat. Commun.">
        <title>Genetic determinants of endophytism in the Arabidopsis root mycobiome.</title>
        <authorList>
            <person name="Mesny F."/>
            <person name="Miyauchi S."/>
            <person name="Thiergart T."/>
            <person name="Pickel B."/>
            <person name="Atanasova L."/>
            <person name="Karlsson M."/>
            <person name="Huettel B."/>
            <person name="Barry K.W."/>
            <person name="Haridas S."/>
            <person name="Chen C."/>
            <person name="Bauer D."/>
            <person name="Andreopoulos W."/>
            <person name="Pangilinan J."/>
            <person name="LaButti K."/>
            <person name="Riley R."/>
            <person name="Lipzen A."/>
            <person name="Clum A."/>
            <person name="Drula E."/>
            <person name="Henrissat B."/>
            <person name="Kohler A."/>
            <person name="Grigoriev I.V."/>
            <person name="Martin F.M."/>
            <person name="Hacquard S."/>
        </authorList>
    </citation>
    <scope>NUCLEOTIDE SEQUENCE</scope>
    <source>
        <strain evidence="1">MPI-CAGE-AT-0023</strain>
    </source>
</reference>
<accession>A0A9P9KEU6</accession>
<organism evidence="1 2">
    <name type="scientific">Fusarium redolens</name>
    <dbReference type="NCBI Taxonomy" id="48865"/>
    <lineage>
        <taxon>Eukaryota</taxon>
        <taxon>Fungi</taxon>
        <taxon>Dikarya</taxon>
        <taxon>Ascomycota</taxon>
        <taxon>Pezizomycotina</taxon>
        <taxon>Sordariomycetes</taxon>
        <taxon>Hypocreomycetidae</taxon>
        <taxon>Hypocreales</taxon>
        <taxon>Nectriaceae</taxon>
        <taxon>Fusarium</taxon>
        <taxon>Fusarium redolens species complex</taxon>
    </lineage>
</organism>
<dbReference type="Proteomes" id="UP000720189">
    <property type="component" value="Unassembled WGS sequence"/>
</dbReference>
<name>A0A9P9KEU6_FUSRE</name>
<sequence>MSDKIQVNYTVDPSKNPATWPSPDKQPSFVDIPKVDVIFVNINADSDFRLLRTGTNENIHHAVIQVTKHISRGLYKLVSMNVSEYSCTVVMSANMSRDELMWKNGFPWDRENDPQEEVVLK</sequence>
<proteinExistence type="predicted"/>
<gene>
    <name evidence="1" type="ORF">BKA55DRAFT_738653</name>
</gene>
<dbReference type="OrthoDB" id="5214444at2759"/>
<dbReference type="AlphaFoldDB" id="A0A9P9KEU6"/>
<protein>
    <submittedName>
        <fullName evidence="1">Uncharacterized protein</fullName>
    </submittedName>
</protein>
<dbReference type="GeneID" id="70231348"/>
<dbReference type="EMBL" id="JAGMUX010000008">
    <property type="protein sequence ID" value="KAH7250319.1"/>
    <property type="molecule type" value="Genomic_DNA"/>
</dbReference>
<comment type="caution">
    <text evidence="1">The sequence shown here is derived from an EMBL/GenBank/DDBJ whole genome shotgun (WGS) entry which is preliminary data.</text>
</comment>
<evidence type="ECO:0000313" key="2">
    <source>
        <dbReference type="Proteomes" id="UP000720189"/>
    </source>
</evidence>